<sequence>MELNGTLSTDQILVLSDIYLGFLTPSVTGSLSVLVVSVVRWRYLKRQVHLLVQLALADLLAALILMSTSVMNKLSADNSVVICQYSLPLSLTFYFISFLLVVIYAWTSKNVIQGWRARPTEDESGPSLCRRRITTIPVYAMAWLIPIAMYLAYVLTPFIKTALVIPETDKSSSDNVINDTKYCNSCILFLHVSGDFCSDADRIHDDFIRGFLFFVVITVMLSCSVIYYKVGQWYERHQYHGLFPVEGDGRSRRRIKGVFSTARNMVIVILFCWTPALVLILFSIIMVWTNLEQRSFFWLYIIQAACVSLQGFLNSMVYAWRRPNFTEAVLGENTPLLVHNRLAFFEESLRSSP</sequence>
<name>A0A3Q3LSA7_9TELE</name>
<dbReference type="OrthoDB" id="9892611at2759"/>
<feature type="transmembrane region" description="Helical" evidence="5">
    <location>
        <begin position="48"/>
        <end position="67"/>
    </location>
</feature>
<feature type="transmembrane region" description="Helical" evidence="5">
    <location>
        <begin position="295"/>
        <end position="313"/>
    </location>
</feature>
<dbReference type="PRINTS" id="PR00237">
    <property type="entry name" value="GPCRRHODOPSN"/>
</dbReference>
<dbReference type="STRING" id="205130.ENSMAMP00000012189"/>
<dbReference type="GeneID" id="113133470"/>
<dbReference type="GO" id="GO:0005886">
    <property type="term" value="C:plasma membrane"/>
    <property type="evidence" value="ECO:0007669"/>
    <property type="project" value="TreeGrafter"/>
</dbReference>
<dbReference type="GeneTree" id="ENSGT00660000097187"/>
<keyword evidence="8" id="KW-1185">Reference proteome</keyword>
<evidence type="ECO:0000256" key="2">
    <source>
        <dbReference type="ARBA" id="ARBA00022692"/>
    </source>
</evidence>
<dbReference type="SUPFAM" id="SSF81321">
    <property type="entry name" value="Family A G protein-coupled receptor-like"/>
    <property type="match status" value="1"/>
</dbReference>
<evidence type="ECO:0000256" key="1">
    <source>
        <dbReference type="ARBA" id="ARBA00004141"/>
    </source>
</evidence>
<feature type="domain" description="G-protein coupled receptors family 1 profile" evidence="6">
    <location>
        <begin position="29"/>
        <end position="318"/>
    </location>
</feature>
<evidence type="ECO:0000256" key="5">
    <source>
        <dbReference type="SAM" id="Phobius"/>
    </source>
</evidence>
<organism evidence="7 8">
    <name type="scientific">Mastacembelus armatus</name>
    <name type="common">zig-zag eel</name>
    <dbReference type="NCBI Taxonomy" id="205130"/>
    <lineage>
        <taxon>Eukaryota</taxon>
        <taxon>Metazoa</taxon>
        <taxon>Chordata</taxon>
        <taxon>Craniata</taxon>
        <taxon>Vertebrata</taxon>
        <taxon>Euteleostomi</taxon>
        <taxon>Actinopterygii</taxon>
        <taxon>Neopterygii</taxon>
        <taxon>Teleostei</taxon>
        <taxon>Neoteleostei</taxon>
        <taxon>Acanthomorphata</taxon>
        <taxon>Anabantaria</taxon>
        <taxon>Synbranchiformes</taxon>
        <taxon>Mastacembelidae</taxon>
        <taxon>Mastacembelus</taxon>
    </lineage>
</organism>
<dbReference type="PANTHER" id="PTHR23112">
    <property type="entry name" value="G PROTEIN-COUPLED RECEPTOR 157-RELATED"/>
    <property type="match status" value="1"/>
</dbReference>
<reference evidence="7" key="2">
    <citation type="submission" date="2025-09" db="UniProtKB">
        <authorList>
            <consortium name="Ensembl"/>
        </authorList>
    </citation>
    <scope>IDENTIFICATION</scope>
</reference>
<keyword evidence="4 5" id="KW-0472">Membrane</keyword>
<dbReference type="InterPro" id="IPR000276">
    <property type="entry name" value="GPCR_Rhodpsn"/>
</dbReference>
<evidence type="ECO:0000313" key="8">
    <source>
        <dbReference type="Proteomes" id="UP000261640"/>
    </source>
</evidence>
<dbReference type="RefSeq" id="XP_026168086.1">
    <property type="nucleotide sequence ID" value="XM_026312301.2"/>
</dbReference>
<dbReference type="GO" id="GO:0004930">
    <property type="term" value="F:G protein-coupled receptor activity"/>
    <property type="evidence" value="ECO:0007669"/>
    <property type="project" value="InterPro"/>
</dbReference>
<feature type="transmembrane region" description="Helical" evidence="5">
    <location>
        <begin position="138"/>
        <end position="159"/>
    </location>
</feature>
<dbReference type="InterPro" id="IPR017452">
    <property type="entry name" value="GPCR_Rhodpsn_7TM"/>
</dbReference>
<comment type="subcellular location">
    <subcellularLocation>
        <location evidence="1">Membrane</location>
        <topology evidence="1">Multi-pass membrane protein</topology>
    </subcellularLocation>
</comment>
<evidence type="ECO:0000256" key="3">
    <source>
        <dbReference type="ARBA" id="ARBA00022989"/>
    </source>
</evidence>
<dbReference type="AlphaFoldDB" id="A0A3Q3LSA7"/>
<dbReference type="PANTHER" id="PTHR23112:SF36">
    <property type="entry name" value="SI:DKEY-30C15.2 PROTEIN"/>
    <property type="match status" value="1"/>
</dbReference>
<proteinExistence type="predicted"/>
<protein>
    <submittedName>
        <fullName evidence="7">Si:dkey-30c15.2</fullName>
    </submittedName>
</protein>
<keyword evidence="3 5" id="KW-1133">Transmembrane helix</keyword>
<keyword evidence="2 5" id="KW-0812">Transmembrane</keyword>
<accession>A0A3Q3LSA7</accession>
<evidence type="ECO:0000313" key="7">
    <source>
        <dbReference type="Ensembl" id="ENSMAMP00000012189.1"/>
    </source>
</evidence>
<evidence type="ECO:0000256" key="4">
    <source>
        <dbReference type="ARBA" id="ARBA00023136"/>
    </source>
</evidence>
<dbReference type="Ensembl" id="ENSMAMT00000012514.2">
    <property type="protein sequence ID" value="ENSMAMP00000012189.1"/>
    <property type="gene ID" value="ENSMAMG00000008252.2"/>
</dbReference>
<dbReference type="InParanoid" id="A0A3Q3LSA7"/>
<feature type="transmembrane region" description="Helical" evidence="5">
    <location>
        <begin position="87"/>
        <end position="106"/>
    </location>
</feature>
<dbReference type="Gene3D" id="1.20.1070.10">
    <property type="entry name" value="Rhodopsin 7-helix transmembrane proteins"/>
    <property type="match status" value="1"/>
</dbReference>
<dbReference type="GO" id="GO:0007189">
    <property type="term" value="P:adenylate cyclase-activating G protein-coupled receptor signaling pathway"/>
    <property type="evidence" value="ECO:0007669"/>
    <property type="project" value="TreeGrafter"/>
</dbReference>
<dbReference type="Proteomes" id="UP000261640">
    <property type="component" value="Unplaced"/>
</dbReference>
<dbReference type="PROSITE" id="PS50262">
    <property type="entry name" value="G_PROTEIN_RECEP_F1_2"/>
    <property type="match status" value="1"/>
</dbReference>
<evidence type="ECO:0000259" key="6">
    <source>
        <dbReference type="PROSITE" id="PS50262"/>
    </source>
</evidence>
<feature type="transmembrane region" description="Helical" evidence="5">
    <location>
        <begin position="12"/>
        <end position="36"/>
    </location>
</feature>
<feature type="transmembrane region" description="Helical" evidence="5">
    <location>
        <begin position="262"/>
        <end position="289"/>
    </location>
</feature>
<feature type="transmembrane region" description="Helical" evidence="5">
    <location>
        <begin position="207"/>
        <end position="228"/>
    </location>
</feature>
<reference evidence="7" key="1">
    <citation type="submission" date="2025-08" db="UniProtKB">
        <authorList>
            <consortium name="Ensembl"/>
        </authorList>
    </citation>
    <scope>IDENTIFICATION</scope>
</reference>